<dbReference type="EMBL" id="CAMXCT030001979">
    <property type="protein sequence ID" value="CAL4781959.1"/>
    <property type="molecule type" value="Genomic_DNA"/>
</dbReference>
<dbReference type="InterPro" id="IPR001841">
    <property type="entry name" value="Znf_RING"/>
</dbReference>
<dbReference type="Gene3D" id="3.30.40.10">
    <property type="entry name" value="Zinc/RING finger domain, C3HC4 (zinc finger)"/>
    <property type="match status" value="1"/>
</dbReference>
<gene>
    <name evidence="4" type="ORF">C1SCF055_LOCUS21281</name>
</gene>
<evidence type="ECO:0000259" key="3">
    <source>
        <dbReference type="PROSITE" id="PS50089"/>
    </source>
</evidence>
<comment type="caution">
    <text evidence="4">The sequence shown here is derived from an EMBL/GenBank/DDBJ whole genome shotgun (WGS) entry which is preliminary data.</text>
</comment>
<feature type="compositionally biased region" description="Pro residues" evidence="2">
    <location>
        <begin position="362"/>
        <end position="373"/>
    </location>
</feature>
<protein>
    <recommendedName>
        <fullName evidence="3">RING-type domain-containing protein</fullName>
    </recommendedName>
</protein>
<proteinExistence type="predicted"/>
<evidence type="ECO:0000313" key="5">
    <source>
        <dbReference type="EMBL" id="CAL1148022.1"/>
    </source>
</evidence>
<evidence type="ECO:0000313" key="6">
    <source>
        <dbReference type="Proteomes" id="UP001152797"/>
    </source>
</evidence>
<reference evidence="5" key="2">
    <citation type="submission" date="2024-04" db="EMBL/GenBank/DDBJ databases">
        <authorList>
            <person name="Chen Y."/>
            <person name="Shah S."/>
            <person name="Dougan E. K."/>
            <person name="Thang M."/>
            <person name="Chan C."/>
        </authorList>
    </citation>
    <scope>NUCLEOTIDE SEQUENCE [LARGE SCALE GENOMIC DNA]</scope>
</reference>
<dbReference type="SUPFAM" id="SSF57850">
    <property type="entry name" value="RING/U-box"/>
    <property type="match status" value="1"/>
</dbReference>
<keyword evidence="1" id="KW-0862">Zinc</keyword>
<dbReference type="PROSITE" id="PS50089">
    <property type="entry name" value="ZF_RING_2"/>
    <property type="match status" value="1"/>
</dbReference>
<keyword evidence="1" id="KW-0863">Zinc-finger</keyword>
<dbReference type="EMBL" id="CAMXCT010001979">
    <property type="protein sequence ID" value="CAI3994647.1"/>
    <property type="molecule type" value="Genomic_DNA"/>
</dbReference>
<dbReference type="Proteomes" id="UP001152797">
    <property type="component" value="Unassembled WGS sequence"/>
</dbReference>
<keyword evidence="6" id="KW-1185">Reference proteome</keyword>
<reference evidence="4" key="1">
    <citation type="submission" date="2022-10" db="EMBL/GenBank/DDBJ databases">
        <authorList>
            <person name="Chen Y."/>
            <person name="Dougan E. K."/>
            <person name="Chan C."/>
            <person name="Rhodes N."/>
            <person name="Thang M."/>
        </authorList>
    </citation>
    <scope>NUCLEOTIDE SEQUENCE</scope>
</reference>
<dbReference type="InterPro" id="IPR013083">
    <property type="entry name" value="Znf_RING/FYVE/PHD"/>
</dbReference>
<keyword evidence="1" id="KW-0479">Metal-binding</keyword>
<dbReference type="GO" id="GO:0008270">
    <property type="term" value="F:zinc ion binding"/>
    <property type="evidence" value="ECO:0007669"/>
    <property type="project" value="UniProtKB-KW"/>
</dbReference>
<organism evidence="4">
    <name type="scientific">Cladocopium goreaui</name>
    <dbReference type="NCBI Taxonomy" id="2562237"/>
    <lineage>
        <taxon>Eukaryota</taxon>
        <taxon>Sar</taxon>
        <taxon>Alveolata</taxon>
        <taxon>Dinophyceae</taxon>
        <taxon>Suessiales</taxon>
        <taxon>Symbiodiniaceae</taxon>
        <taxon>Cladocopium</taxon>
    </lineage>
</organism>
<evidence type="ECO:0000256" key="2">
    <source>
        <dbReference type="SAM" id="MobiDB-lite"/>
    </source>
</evidence>
<name>A0A9P1CP87_9DINO</name>
<accession>A0A9P1CP87</accession>
<feature type="domain" description="RING-type" evidence="3">
    <location>
        <begin position="286"/>
        <end position="329"/>
    </location>
</feature>
<feature type="region of interest" description="Disordered" evidence="2">
    <location>
        <begin position="358"/>
        <end position="383"/>
    </location>
</feature>
<sequence length="383" mass="39850">MLISNLVRTLQKRLSELVEALDGQLDPTVTSDLNMLGLCRVIWLLTRQKPQVCVSRLRCEDYGELNTRLHQRHVQLVQSSSDVAAALSTIKSEAILTESFIAALAEAQGWDDEWMAAEEATSRGRGPKAVAAEMRRAAAGSHLIPDLMKAASQAAGAAPLASPGVSGPVLPQPVNVSGPPPVPESHAPRPPVPLAVAVAAAPKAPPATVVVAAAPKVMPVRPVMVPNEPPLSNPDNAATVIDPQGGPLGTPDPAPPAGAEAGVDVVTDMEVNETPAEAAGSPAAMCAICRNSLREPGREVQMLACGHVWHKTCLENAWTIGGHEPGWCPYRCDVRHAAAEFELPPAAGDFEEAAHGVEAEPPMEPVSPSPVPGPAGGEAAMVL</sequence>
<evidence type="ECO:0000313" key="4">
    <source>
        <dbReference type="EMBL" id="CAI3994647.1"/>
    </source>
</evidence>
<evidence type="ECO:0000256" key="1">
    <source>
        <dbReference type="PROSITE-ProRule" id="PRU00175"/>
    </source>
</evidence>
<dbReference type="EMBL" id="CAMXCT020001979">
    <property type="protein sequence ID" value="CAL1148022.1"/>
    <property type="molecule type" value="Genomic_DNA"/>
</dbReference>
<dbReference type="AlphaFoldDB" id="A0A9P1CP87"/>
<dbReference type="Pfam" id="PF17123">
    <property type="entry name" value="zf-RING_11"/>
    <property type="match status" value="1"/>
</dbReference>